<reference evidence="1 2" key="1">
    <citation type="submission" date="2021-02" db="EMBL/GenBank/DDBJ databases">
        <authorList>
            <person name="Pothier F. J."/>
        </authorList>
    </citation>
    <scope>NUCLEOTIDE SEQUENCE [LARGE SCALE GENOMIC DNA]</scope>
    <source>
        <strain evidence="1 2">1314c</strain>
    </source>
</reference>
<dbReference type="Proteomes" id="UP000835242">
    <property type="component" value="Chromosome"/>
</dbReference>
<accession>A0AAU9HQ42</accession>
<evidence type="ECO:0008006" key="3">
    <source>
        <dbReference type="Google" id="ProtNLM"/>
    </source>
</evidence>
<dbReference type="RefSeq" id="WP_228600567.1">
    <property type="nucleotide sequence ID" value="NZ_HG992337.1"/>
</dbReference>
<dbReference type="AlphaFoldDB" id="A0AAU9HQ42"/>
<gene>
    <name evidence="1" type="ORF">XA1314C_06990</name>
</gene>
<dbReference type="EMBL" id="HG992337">
    <property type="protein sequence ID" value="CAE6711979.1"/>
    <property type="molecule type" value="Genomic_DNA"/>
</dbReference>
<protein>
    <recommendedName>
        <fullName evidence="3">Lipoprotein</fullName>
    </recommendedName>
</protein>
<evidence type="ECO:0000313" key="2">
    <source>
        <dbReference type="Proteomes" id="UP000835242"/>
    </source>
</evidence>
<evidence type="ECO:0000313" key="1">
    <source>
        <dbReference type="EMBL" id="CAE6711956.1"/>
    </source>
</evidence>
<name>A0AAU9HQ42_9XANT</name>
<organism evidence="1 2">
    <name type="scientific">Xanthomonas arboricola</name>
    <dbReference type="NCBI Taxonomy" id="56448"/>
    <lineage>
        <taxon>Bacteria</taxon>
        <taxon>Pseudomonadati</taxon>
        <taxon>Pseudomonadota</taxon>
        <taxon>Gammaproteobacteria</taxon>
        <taxon>Lysobacterales</taxon>
        <taxon>Lysobacteraceae</taxon>
        <taxon>Xanthomonas</taxon>
    </lineage>
</organism>
<proteinExistence type="predicted"/>
<dbReference type="EMBL" id="HG992337">
    <property type="protein sequence ID" value="CAE6711956.1"/>
    <property type="molecule type" value="Genomic_DNA"/>
</dbReference>
<sequence length="162" mass="17854">MLALMVALALSGCAAQDAHYVLRDHPDVRAEFHQVASGPQWPSHLALRLHSTSSGRDAWFLPWNGGSDGSQHMASTTDVTAPGWHAPDPEGGPRPLGDVSYIGTDVDYRVFSEVPRLGAPAPAHFLLHDLREAVWYRARQDQRLDVARQFFDLDGCTAQKRS</sequence>